<comment type="caution">
    <text evidence="4">The sequence shown here is derived from an EMBL/GenBank/DDBJ whole genome shotgun (WGS) entry which is preliminary data.</text>
</comment>
<sequence>MAKSLFIFSGNIGQTPKLTFQPANERSQGQPRPLLTFTVKYDRLVKSLDPNKRFDEKGGFWVRVDYWKNNAEQLNRLLAKGMQVQITGELRLEEWPDSDNPGQNLSGMALTAESIAILPTRIQNVTMQERQVHQQTPPVSAYNEHPQYDEDVPM</sequence>
<dbReference type="RefSeq" id="WP_082064173.1">
    <property type="nucleotide sequence ID" value="NZ_JZSR01000012.1"/>
</dbReference>
<dbReference type="Proteomes" id="UP000241190">
    <property type="component" value="Unassembled WGS sequence"/>
</dbReference>
<dbReference type="PROSITE" id="PS50935">
    <property type="entry name" value="SSB"/>
    <property type="match status" value="1"/>
</dbReference>
<dbReference type="CDD" id="cd04496">
    <property type="entry name" value="SSB_OBF"/>
    <property type="match status" value="1"/>
</dbReference>
<dbReference type="Gene3D" id="2.40.50.140">
    <property type="entry name" value="Nucleic acid-binding proteins"/>
    <property type="match status" value="1"/>
</dbReference>
<dbReference type="SUPFAM" id="SSF50249">
    <property type="entry name" value="Nucleic acid-binding proteins"/>
    <property type="match status" value="1"/>
</dbReference>
<feature type="region of interest" description="Disordered" evidence="3">
    <location>
        <begin position="132"/>
        <end position="154"/>
    </location>
</feature>
<reference evidence="4 5" key="1">
    <citation type="submission" date="2018-03" db="EMBL/GenBank/DDBJ databases">
        <title>Whole genome sequencing of Histamine producing bacteria.</title>
        <authorList>
            <person name="Butler K."/>
        </authorList>
    </citation>
    <scope>NUCLEOTIDE SEQUENCE [LARGE SCALE GENOMIC DNA]</scope>
    <source>
        <strain evidence="4 5">ATCC 51761</strain>
    </source>
</reference>
<organism evidence="4 5">
    <name type="scientific">Photobacterium iliopiscarium</name>
    <dbReference type="NCBI Taxonomy" id="56192"/>
    <lineage>
        <taxon>Bacteria</taxon>
        <taxon>Pseudomonadati</taxon>
        <taxon>Pseudomonadota</taxon>
        <taxon>Gammaproteobacteria</taxon>
        <taxon>Vibrionales</taxon>
        <taxon>Vibrionaceae</taxon>
        <taxon>Photobacterium</taxon>
    </lineage>
</organism>
<dbReference type="EMBL" id="PYOP01000012">
    <property type="protein sequence ID" value="PSW96660.1"/>
    <property type="molecule type" value="Genomic_DNA"/>
</dbReference>
<dbReference type="InterPro" id="IPR000424">
    <property type="entry name" value="Primosome_PriB/ssb"/>
</dbReference>
<evidence type="ECO:0000256" key="2">
    <source>
        <dbReference type="PIRNR" id="PIRNR002070"/>
    </source>
</evidence>
<dbReference type="InterPro" id="IPR012340">
    <property type="entry name" value="NA-bd_OB-fold"/>
</dbReference>
<protein>
    <recommendedName>
        <fullName evidence="2">Single-stranded DNA-binding protein</fullName>
    </recommendedName>
</protein>
<keyword evidence="1 2" id="KW-0238">DNA-binding</keyword>
<dbReference type="GO" id="GO:0003677">
    <property type="term" value="F:DNA binding"/>
    <property type="evidence" value="ECO:0007669"/>
    <property type="project" value="UniProtKB-KW"/>
</dbReference>
<keyword evidence="5" id="KW-1185">Reference proteome</keyword>
<evidence type="ECO:0000313" key="4">
    <source>
        <dbReference type="EMBL" id="PSW96660.1"/>
    </source>
</evidence>
<evidence type="ECO:0000256" key="3">
    <source>
        <dbReference type="SAM" id="MobiDB-lite"/>
    </source>
</evidence>
<proteinExistence type="predicted"/>
<dbReference type="NCBIfam" id="NF006039">
    <property type="entry name" value="PRK08182.1"/>
    <property type="match status" value="1"/>
</dbReference>
<evidence type="ECO:0000256" key="1">
    <source>
        <dbReference type="ARBA" id="ARBA00023125"/>
    </source>
</evidence>
<dbReference type="Pfam" id="PF00436">
    <property type="entry name" value="SSB"/>
    <property type="match status" value="1"/>
</dbReference>
<evidence type="ECO:0000313" key="5">
    <source>
        <dbReference type="Proteomes" id="UP000241190"/>
    </source>
</evidence>
<gene>
    <name evidence="4" type="ORF">C9J52_09545</name>
</gene>
<name>A0ABX5GT26_9GAMM</name>
<dbReference type="InterPro" id="IPR011344">
    <property type="entry name" value="ssDNA-bd"/>
</dbReference>
<dbReference type="PIRSF" id="PIRSF002070">
    <property type="entry name" value="SSB"/>
    <property type="match status" value="1"/>
</dbReference>
<accession>A0ABX5GT26</accession>